<gene>
    <name evidence="1" type="ORF">GCM10022394_12300</name>
</gene>
<name>A0ABP6VHX6_9GAMM</name>
<reference evidence="2" key="1">
    <citation type="journal article" date="2019" name="Int. J. Syst. Evol. Microbiol.">
        <title>The Global Catalogue of Microorganisms (GCM) 10K type strain sequencing project: providing services to taxonomists for standard genome sequencing and annotation.</title>
        <authorList>
            <consortium name="The Broad Institute Genomics Platform"/>
            <consortium name="The Broad Institute Genome Sequencing Center for Infectious Disease"/>
            <person name="Wu L."/>
            <person name="Ma J."/>
        </authorList>
    </citation>
    <scope>NUCLEOTIDE SEQUENCE [LARGE SCALE GENOMIC DNA]</scope>
    <source>
        <strain evidence="2">JCM 17110</strain>
    </source>
</reference>
<dbReference type="Proteomes" id="UP001500795">
    <property type="component" value="Unassembled WGS sequence"/>
</dbReference>
<accession>A0ABP6VHX6</accession>
<proteinExistence type="predicted"/>
<evidence type="ECO:0000313" key="2">
    <source>
        <dbReference type="Proteomes" id="UP001500795"/>
    </source>
</evidence>
<evidence type="ECO:0000313" key="1">
    <source>
        <dbReference type="EMBL" id="GAA3534278.1"/>
    </source>
</evidence>
<protein>
    <submittedName>
        <fullName evidence="1">Uncharacterized protein</fullName>
    </submittedName>
</protein>
<comment type="caution">
    <text evidence="1">The sequence shown here is derived from an EMBL/GenBank/DDBJ whole genome shotgun (WGS) entry which is preliminary data.</text>
</comment>
<organism evidence="1 2">
    <name type="scientific">Zobellella aerophila</name>
    <dbReference type="NCBI Taxonomy" id="870480"/>
    <lineage>
        <taxon>Bacteria</taxon>
        <taxon>Pseudomonadati</taxon>
        <taxon>Pseudomonadota</taxon>
        <taxon>Gammaproteobacteria</taxon>
        <taxon>Aeromonadales</taxon>
        <taxon>Aeromonadaceae</taxon>
        <taxon>Zobellella</taxon>
    </lineage>
</organism>
<keyword evidence="2" id="KW-1185">Reference proteome</keyword>
<dbReference type="EMBL" id="BAABCX010000001">
    <property type="protein sequence ID" value="GAA3534278.1"/>
    <property type="molecule type" value="Genomic_DNA"/>
</dbReference>
<sequence>MILDTFYAFKVMIVCPGASLSLSQGRSRRVAALSALGKAWSQMDVFFLRMSGIRLTAC</sequence>